<accession>A0ABD0M3P4</accession>
<comment type="caution">
    <text evidence="1">The sequence shown here is derived from an EMBL/GenBank/DDBJ whole genome shotgun (WGS) entry which is preliminary data.</text>
</comment>
<keyword evidence="2" id="KW-1185">Reference proteome</keyword>
<protein>
    <submittedName>
        <fullName evidence="1">Uncharacterized protein</fullName>
    </submittedName>
</protein>
<evidence type="ECO:0000313" key="1">
    <source>
        <dbReference type="EMBL" id="KAK7506525.1"/>
    </source>
</evidence>
<evidence type="ECO:0000313" key="2">
    <source>
        <dbReference type="Proteomes" id="UP001519460"/>
    </source>
</evidence>
<reference evidence="1 2" key="1">
    <citation type="journal article" date="2023" name="Sci. Data">
        <title>Genome assembly of the Korean intertidal mud-creeper Batillaria attramentaria.</title>
        <authorList>
            <person name="Patra A.K."/>
            <person name="Ho P.T."/>
            <person name="Jun S."/>
            <person name="Lee S.J."/>
            <person name="Kim Y."/>
            <person name="Won Y.J."/>
        </authorList>
    </citation>
    <scope>NUCLEOTIDE SEQUENCE [LARGE SCALE GENOMIC DNA]</scope>
    <source>
        <strain evidence="1">Wonlab-2016</strain>
    </source>
</reference>
<dbReference type="AlphaFoldDB" id="A0ABD0M3P4"/>
<sequence>MKARSIFNAKNPPQICPIHEHAQTSGRSERCKTCQATYDGRPERLTRDEVLNGGLYGTIRRVQPFGEVKEARVGGVSRDIYLARFSAPRTTGA</sequence>
<organism evidence="1 2">
    <name type="scientific">Batillaria attramentaria</name>
    <dbReference type="NCBI Taxonomy" id="370345"/>
    <lineage>
        <taxon>Eukaryota</taxon>
        <taxon>Metazoa</taxon>
        <taxon>Spiralia</taxon>
        <taxon>Lophotrochozoa</taxon>
        <taxon>Mollusca</taxon>
        <taxon>Gastropoda</taxon>
        <taxon>Caenogastropoda</taxon>
        <taxon>Sorbeoconcha</taxon>
        <taxon>Cerithioidea</taxon>
        <taxon>Batillariidae</taxon>
        <taxon>Batillaria</taxon>
    </lineage>
</organism>
<proteinExistence type="predicted"/>
<dbReference type="Proteomes" id="UP001519460">
    <property type="component" value="Unassembled WGS sequence"/>
</dbReference>
<gene>
    <name evidence="1" type="ORF">BaRGS_00002000</name>
</gene>
<name>A0ABD0M3P4_9CAEN</name>
<dbReference type="EMBL" id="JACVVK020000006">
    <property type="protein sequence ID" value="KAK7506525.1"/>
    <property type="molecule type" value="Genomic_DNA"/>
</dbReference>